<dbReference type="InterPro" id="IPR035985">
    <property type="entry name" value="Ubiquitin-activating_enz"/>
</dbReference>
<evidence type="ECO:0000256" key="1">
    <source>
        <dbReference type="SAM" id="MobiDB-lite"/>
    </source>
</evidence>
<dbReference type="EMBL" id="JBBWWR010000004">
    <property type="protein sequence ID" value="KAK8968041.1"/>
    <property type="molecule type" value="Genomic_DNA"/>
</dbReference>
<protein>
    <submittedName>
        <fullName evidence="2">NEDD8-activating enzyme E1 regulatory subunit</fullName>
    </submittedName>
</protein>
<reference evidence="2 3" key="1">
    <citation type="journal article" date="2022" name="Nat. Plants">
        <title>Genomes of leafy and leafless Platanthera orchids illuminate the evolution of mycoheterotrophy.</title>
        <authorList>
            <person name="Li M.H."/>
            <person name="Liu K.W."/>
            <person name="Li Z."/>
            <person name="Lu H.C."/>
            <person name="Ye Q.L."/>
            <person name="Zhang D."/>
            <person name="Wang J.Y."/>
            <person name="Li Y.F."/>
            <person name="Zhong Z.M."/>
            <person name="Liu X."/>
            <person name="Yu X."/>
            <person name="Liu D.K."/>
            <person name="Tu X.D."/>
            <person name="Liu B."/>
            <person name="Hao Y."/>
            <person name="Liao X.Y."/>
            <person name="Jiang Y.T."/>
            <person name="Sun W.H."/>
            <person name="Chen J."/>
            <person name="Chen Y.Q."/>
            <person name="Ai Y."/>
            <person name="Zhai J.W."/>
            <person name="Wu S.S."/>
            <person name="Zhou Z."/>
            <person name="Hsiao Y.Y."/>
            <person name="Wu W.L."/>
            <person name="Chen Y.Y."/>
            <person name="Lin Y.F."/>
            <person name="Hsu J.L."/>
            <person name="Li C.Y."/>
            <person name="Wang Z.W."/>
            <person name="Zhao X."/>
            <person name="Zhong W.Y."/>
            <person name="Ma X.K."/>
            <person name="Ma L."/>
            <person name="Huang J."/>
            <person name="Chen G.Z."/>
            <person name="Huang M.Z."/>
            <person name="Huang L."/>
            <person name="Peng D.H."/>
            <person name="Luo Y.B."/>
            <person name="Zou S.Q."/>
            <person name="Chen S.P."/>
            <person name="Lan S."/>
            <person name="Tsai W.C."/>
            <person name="Van de Peer Y."/>
            <person name="Liu Z.J."/>
        </authorList>
    </citation>
    <scope>NUCLEOTIDE SEQUENCE [LARGE SCALE GENOMIC DNA]</scope>
    <source>
        <strain evidence="2">Lor288</strain>
    </source>
</reference>
<accession>A0ABR2MVB4</accession>
<evidence type="ECO:0000313" key="2">
    <source>
        <dbReference type="EMBL" id="KAK8968041.1"/>
    </source>
</evidence>
<dbReference type="Proteomes" id="UP001412067">
    <property type="component" value="Unassembled WGS sequence"/>
</dbReference>
<name>A0ABR2MVB4_9ASPA</name>
<sequence length="215" mass="24255">MDGTEAPPQGRLERARNSESTRTAQPEEFIENEGAGEPPLEGSLPDMTSLTEFYVSLQKIYQAKAESDCRVMEHCVRTILNRIGREPDSISKSFIKNFCRNARKLTISLPLLFPVAAPVSSVDPDVVVAKDPLGSNCRNLWRLVGLFAYGAFQTQRHFTHKLCLGLLFQEPPFLKIRGFLLIANRWNLPRSAATFAFCRKPRARAERDEEESARS</sequence>
<keyword evidence="3" id="KW-1185">Reference proteome</keyword>
<dbReference type="SUPFAM" id="SSF69572">
    <property type="entry name" value="Activating enzymes of the ubiquitin-like proteins"/>
    <property type="match status" value="1"/>
</dbReference>
<gene>
    <name evidence="2" type="primary">AXR1</name>
    <name evidence="2" type="ORF">KSP40_PGU010669</name>
</gene>
<proteinExistence type="predicted"/>
<feature type="region of interest" description="Disordered" evidence="1">
    <location>
        <begin position="1"/>
        <end position="43"/>
    </location>
</feature>
<organism evidence="2 3">
    <name type="scientific">Platanthera guangdongensis</name>
    <dbReference type="NCBI Taxonomy" id="2320717"/>
    <lineage>
        <taxon>Eukaryota</taxon>
        <taxon>Viridiplantae</taxon>
        <taxon>Streptophyta</taxon>
        <taxon>Embryophyta</taxon>
        <taxon>Tracheophyta</taxon>
        <taxon>Spermatophyta</taxon>
        <taxon>Magnoliopsida</taxon>
        <taxon>Liliopsida</taxon>
        <taxon>Asparagales</taxon>
        <taxon>Orchidaceae</taxon>
        <taxon>Orchidoideae</taxon>
        <taxon>Orchideae</taxon>
        <taxon>Orchidinae</taxon>
        <taxon>Platanthera</taxon>
    </lineage>
</organism>
<evidence type="ECO:0000313" key="3">
    <source>
        <dbReference type="Proteomes" id="UP001412067"/>
    </source>
</evidence>
<comment type="caution">
    <text evidence="2">The sequence shown here is derived from an EMBL/GenBank/DDBJ whole genome shotgun (WGS) entry which is preliminary data.</text>
</comment>